<dbReference type="Proteomes" id="UP000257109">
    <property type="component" value="Unassembled WGS sequence"/>
</dbReference>
<protein>
    <submittedName>
        <fullName evidence="2">Uncharacterized protein</fullName>
    </submittedName>
</protein>
<sequence length="93" mass="11325">MIDVVPQWGINEDITHRIQMRLLKWRKTLEVICDHKVPTKLKDKFYCFVIRLTILYGNECWTLKEQHKRKGRSSRNEIFMKDVSPHKKRQDTK</sequence>
<reference evidence="2" key="1">
    <citation type="submission" date="2018-05" db="EMBL/GenBank/DDBJ databases">
        <title>Draft genome of Mucuna pruriens seed.</title>
        <authorList>
            <person name="Nnadi N.E."/>
            <person name="Vos R."/>
            <person name="Hasami M.H."/>
            <person name="Devisetty U.K."/>
            <person name="Aguiy J.C."/>
        </authorList>
    </citation>
    <scope>NUCLEOTIDE SEQUENCE [LARGE SCALE GENOMIC DNA]</scope>
    <source>
        <strain evidence="2">JCA_2017</strain>
    </source>
</reference>
<gene>
    <name evidence="2" type="ORF">CR513_49299</name>
</gene>
<keyword evidence="3" id="KW-1185">Reference proteome</keyword>
<feature type="compositionally biased region" description="Basic and acidic residues" evidence="1">
    <location>
        <begin position="74"/>
        <end position="93"/>
    </location>
</feature>
<dbReference type="AlphaFoldDB" id="A0A371EZ74"/>
<accession>A0A371EZ74</accession>
<evidence type="ECO:0000256" key="1">
    <source>
        <dbReference type="SAM" id="MobiDB-lite"/>
    </source>
</evidence>
<feature type="region of interest" description="Disordered" evidence="1">
    <location>
        <begin position="68"/>
        <end position="93"/>
    </location>
</feature>
<organism evidence="2 3">
    <name type="scientific">Mucuna pruriens</name>
    <name type="common">Velvet bean</name>
    <name type="synonym">Dolichos pruriens</name>
    <dbReference type="NCBI Taxonomy" id="157652"/>
    <lineage>
        <taxon>Eukaryota</taxon>
        <taxon>Viridiplantae</taxon>
        <taxon>Streptophyta</taxon>
        <taxon>Embryophyta</taxon>
        <taxon>Tracheophyta</taxon>
        <taxon>Spermatophyta</taxon>
        <taxon>Magnoliopsida</taxon>
        <taxon>eudicotyledons</taxon>
        <taxon>Gunneridae</taxon>
        <taxon>Pentapetalae</taxon>
        <taxon>rosids</taxon>
        <taxon>fabids</taxon>
        <taxon>Fabales</taxon>
        <taxon>Fabaceae</taxon>
        <taxon>Papilionoideae</taxon>
        <taxon>50 kb inversion clade</taxon>
        <taxon>NPAAA clade</taxon>
        <taxon>indigoferoid/millettioid clade</taxon>
        <taxon>Phaseoleae</taxon>
        <taxon>Mucuna</taxon>
    </lineage>
</organism>
<dbReference type="PANTHER" id="PTHR46238">
    <property type="entry name" value="REVERSE TRANSCRIPTASE DOMAIN-CONTAINING PROTEIN"/>
    <property type="match status" value="1"/>
</dbReference>
<feature type="non-terminal residue" evidence="2">
    <location>
        <position position="1"/>
    </location>
</feature>
<dbReference type="PANTHER" id="PTHR46238:SF8">
    <property type="entry name" value="ENDONUCLEASE_EXONUCLEASE_PHOSPHATASE DOMAIN-CONTAINING PROTEIN"/>
    <property type="match status" value="1"/>
</dbReference>
<dbReference type="OrthoDB" id="1299890at2759"/>
<evidence type="ECO:0000313" key="2">
    <source>
        <dbReference type="EMBL" id="RDX71370.1"/>
    </source>
</evidence>
<name>A0A371EZ74_MUCPR</name>
<comment type="caution">
    <text evidence="2">The sequence shown here is derived from an EMBL/GenBank/DDBJ whole genome shotgun (WGS) entry which is preliminary data.</text>
</comment>
<proteinExistence type="predicted"/>
<dbReference type="EMBL" id="QJKJ01011358">
    <property type="protein sequence ID" value="RDX71370.1"/>
    <property type="molecule type" value="Genomic_DNA"/>
</dbReference>
<evidence type="ECO:0000313" key="3">
    <source>
        <dbReference type="Proteomes" id="UP000257109"/>
    </source>
</evidence>